<name>A0AAU9NUI8_9ASTR</name>
<protein>
    <submittedName>
        <fullName evidence="3">Uncharacterized protein</fullName>
    </submittedName>
</protein>
<keyword evidence="4" id="KW-1185">Reference proteome</keyword>
<dbReference type="AlphaFoldDB" id="A0AAU9NUI8"/>
<comment type="caution">
    <text evidence="3">The sequence shown here is derived from an EMBL/GenBank/DDBJ whole genome shotgun (WGS) entry which is preliminary data.</text>
</comment>
<accession>A0AAU9NUI8</accession>
<feature type="compositionally biased region" description="Polar residues" evidence="2">
    <location>
        <begin position="247"/>
        <end position="260"/>
    </location>
</feature>
<feature type="region of interest" description="Disordered" evidence="2">
    <location>
        <begin position="245"/>
        <end position="275"/>
    </location>
</feature>
<evidence type="ECO:0000313" key="3">
    <source>
        <dbReference type="EMBL" id="CAH1441685.1"/>
    </source>
</evidence>
<reference evidence="3 4" key="1">
    <citation type="submission" date="2022-01" db="EMBL/GenBank/DDBJ databases">
        <authorList>
            <person name="Xiong W."/>
            <person name="Schranz E."/>
        </authorList>
    </citation>
    <scope>NUCLEOTIDE SEQUENCE [LARGE SCALE GENOMIC DNA]</scope>
</reference>
<dbReference type="Proteomes" id="UP001157418">
    <property type="component" value="Unassembled WGS sequence"/>
</dbReference>
<sequence>MDNSYVKKMAVAGLHKASLDSYINNKEKSTTRTSSIRKMWQDLESEGKCESIESEDTNEIENECPQNQNQVAVHNNGLCLQRSPSLDVPAKERVRKVFHDWGSKSFEGHTLYSSRMNNCPRAESVFIRRIYGRQAVLDLLAKFVKERKTEVEDLLKNQFVSNFPHRPRIQSLLKGRFLRNQRFVEDQKQASVAASELGLLRQTHSVSDIRKGFLSKLNNYDKNASEVNDNIQQAEEIIHEIGKEFETNNLTSPQQFSSQVGERHDDDDDDDDDDDFIMQYEERDDSMEETNQITHHAEFPQGSQVDDEVVRLLSLQTSTDSLNWQEISQAEEDWDESVTEEEEDDNEWHHLTRTNSDEGIDVNSPVRSDSQEWIETLESRSNAFYWFDDDDNNDSRLELTQLTNRRTVSNLLQSDFGARLNHLLMQSYVNRQNQAFESQNEAVDSSSVVIPQTEEEREIINGLRVDMDALQERMNEMQRMLEACVDMQKSVHQELNLALNQSSSCYLCCDDGFESLPEERSGAHMCICSKCAQKINWSKLKESVSVFLIRSY</sequence>
<dbReference type="PANTHER" id="PTHR46519:SF3">
    <property type="entry name" value="RING_U-BOX SUPERFAMILY PROTEIN"/>
    <property type="match status" value="1"/>
</dbReference>
<evidence type="ECO:0000256" key="2">
    <source>
        <dbReference type="SAM" id="MobiDB-lite"/>
    </source>
</evidence>
<feature type="compositionally biased region" description="Acidic residues" evidence="2">
    <location>
        <begin position="265"/>
        <end position="275"/>
    </location>
</feature>
<dbReference type="EMBL" id="CAKMRJ010005412">
    <property type="protein sequence ID" value="CAH1441685.1"/>
    <property type="molecule type" value="Genomic_DNA"/>
</dbReference>
<evidence type="ECO:0000256" key="1">
    <source>
        <dbReference type="SAM" id="Coils"/>
    </source>
</evidence>
<gene>
    <name evidence="3" type="ORF">LVIROSA_LOCUS27725</name>
</gene>
<evidence type="ECO:0000313" key="4">
    <source>
        <dbReference type="Proteomes" id="UP001157418"/>
    </source>
</evidence>
<organism evidence="3 4">
    <name type="scientific">Lactuca virosa</name>
    <dbReference type="NCBI Taxonomy" id="75947"/>
    <lineage>
        <taxon>Eukaryota</taxon>
        <taxon>Viridiplantae</taxon>
        <taxon>Streptophyta</taxon>
        <taxon>Embryophyta</taxon>
        <taxon>Tracheophyta</taxon>
        <taxon>Spermatophyta</taxon>
        <taxon>Magnoliopsida</taxon>
        <taxon>eudicotyledons</taxon>
        <taxon>Gunneridae</taxon>
        <taxon>Pentapetalae</taxon>
        <taxon>asterids</taxon>
        <taxon>campanulids</taxon>
        <taxon>Asterales</taxon>
        <taxon>Asteraceae</taxon>
        <taxon>Cichorioideae</taxon>
        <taxon>Cichorieae</taxon>
        <taxon>Lactucinae</taxon>
        <taxon>Lactuca</taxon>
    </lineage>
</organism>
<proteinExistence type="predicted"/>
<keyword evidence="1" id="KW-0175">Coiled coil</keyword>
<dbReference type="PANTHER" id="PTHR46519">
    <property type="entry name" value="RING/U-BOX SUPERFAMILY PROTEIN"/>
    <property type="match status" value="1"/>
</dbReference>
<feature type="coiled-coil region" evidence="1">
    <location>
        <begin position="453"/>
        <end position="487"/>
    </location>
</feature>
<feature type="coiled-coil region" evidence="1">
    <location>
        <begin position="217"/>
        <end position="244"/>
    </location>
</feature>